<protein>
    <submittedName>
        <fullName evidence="3">Unannotated protein</fullName>
    </submittedName>
</protein>
<feature type="domain" description="GGDEF" evidence="2">
    <location>
        <begin position="183"/>
        <end position="312"/>
    </location>
</feature>
<organism evidence="3">
    <name type="scientific">freshwater metagenome</name>
    <dbReference type="NCBI Taxonomy" id="449393"/>
    <lineage>
        <taxon>unclassified sequences</taxon>
        <taxon>metagenomes</taxon>
        <taxon>ecological metagenomes</taxon>
    </lineage>
</organism>
<dbReference type="Gene3D" id="3.30.70.270">
    <property type="match status" value="1"/>
</dbReference>
<sequence length="312" mass="33073">MMASSLGPVSPVAVFVLAAAASSTFVAAGCWIARPWPSERVSIVFVAGADLIIAASLFTFTEPAAASPGTGWFAFIGVYVAFFHGARSLIVHLCWAAAVTVVLFALSLWTTDIDLWFYISRLVVQLSVIGAAPIFTQIAEGALRRGAHNSHHDPLTGLLNRRGFRAAVGDRMRPACPTAARVGIQAVLMIDLDRFKSVNDTHGHDHGDRVLRRIARIVTEACSDSELVARMGGEEFVVATSLPVATATDLAERIRQSIDRSGTVTASVGLASAAPSRTVPGASDIDDLITRADQAMYRAKKSGGNRTVCDGP</sequence>
<dbReference type="PANTHER" id="PTHR45138">
    <property type="entry name" value="REGULATORY COMPONENTS OF SENSORY TRANSDUCTION SYSTEM"/>
    <property type="match status" value="1"/>
</dbReference>
<feature type="transmembrane region" description="Helical" evidence="1">
    <location>
        <begin position="40"/>
        <end position="58"/>
    </location>
</feature>
<keyword evidence="1" id="KW-0812">Transmembrane</keyword>
<dbReference type="NCBIfam" id="TIGR00254">
    <property type="entry name" value="GGDEF"/>
    <property type="match status" value="1"/>
</dbReference>
<evidence type="ECO:0000256" key="1">
    <source>
        <dbReference type="SAM" id="Phobius"/>
    </source>
</evidence>
<dbReference type="InterPro" id="IPR050469">
    <property type="entry name" value="Diguanylate_Cyclase"/>
</dbReference>
<keyword evidence="1" id="KW-0472">Membrane</keyword>
<feature type="transmembrane region" description="Helical" evidence="1">
    <location>
        <begin position="64"/>
        <end position="82"/>
    </location>
</feature>
<dbReference type="InterPro" id="IPR000160">
    <property type="entry name" value="GGDEF_dom"/>
</dbReference>
<feature type="transmembrane region" description="Helical" evidence="1">
    <location>
        <begin position="12"/>
        <end position="33"/>
    </location>
</feature>
<dbReference type="PANTHER" id="PTHR45138:SF9">
    <property type="entry name" value="DIGUANYLATE CYCLASE DGCM-RELATED"/>
    <property type="match status" value="1"/>
</dbReference>
<dbReference type="GO" id="GO:0052621">
    <property type="term" value="F:diguanylate cyclase activity"/>
    <property type="evidence" value="ECO:0007669"/>
    <property type="project" value="TreeGrafter"/>
</dbReference>
<feature type="transmembrane region" description="Helical" evidence="1">
    <location>
        <begin position="89"/>
        <end position="109"/>
    </location>
</feature>
<dbReference type="SUPFAM" id="SSF55073">
    <property type="entry name" value="Nucleotide cyclase"/>
    <property type="match status" value="1"/>
</dbReference>
<accession>A0A6J7GUK1</accession>
<dbReference type="AlphaFoldDB" id="A0A6J7GUK1"/>
<dbReference type="InterPro" id="IPR043128">
    <property type="entry name" value="Rev_trsase/Diguanyl_cyclase"/>
</dbReference>
<evidence type="ECO:0000259" key="2">
    <source>
        <dbReference type="PROSITE" id="PS50887"/>
    </source>
</evidence>
<dbReference type="EMBL" id="CAFBLX010000230">
    <property type="protein sequence ID" value="CAB4907099.1"/>
    <property type="molecule type" value="Genomic_DNA"/>
</dbReference>
<keyword evidence="1" id="KW-1133">Transmembrane helix</keyword>
<gene>
    <name evidence="3" type="ORF">UFOPK3472_02794</name>
</gene>
<dbReference type="Pfam" id="PF00990">
    <property type="entry name" value="GGDEF"/>
    <property type="match status" value="1"/>
</dbReference>
<dbReference type="InterPro" id="IPR029787">
    <property type="entry name" value="Nucleotide_cyclase"/>
</dbReference>
<dbReference type="CDD" id="cd01949">
    <property type="entry name" value="GGDEF"/>
    <property type="match status" value="1"/>
</dbReference>
<dbReference type="SMART" id="SM00267">
    <property type="entry name" value="GGDEF"/>
    <property type="match status" value="1"/>
</dbReference>
<evidence type="ECO:0000313" key="3">
    <source>
        <dbReference type="EMBL" id="CAB4907099.1"/>
    </source>
</evidence>
<dbReference type="FunFam" id="3.30.70.270:FF:000001">
    <property type="entry name" value="Diguanylate cyclase domain protein"/>
    <property type="match status" value="1"/>
</dbReference>
<name>A0A6J7GUK1_9ZZZZ</name>
<dbReference type="PROSITE" id="PS50887">
    <property type="entry name" value="GGDEF"/>
    <property type="match status" value="1"/>
</dbReference>
<reference evidence="3" key="1">
    <citation type="submission" date="2020-05" db="EMBL/GenBank/DDBJ databases">
        <authorList>
            <person name="Chiriac C."/>
            <person name="Salcher M."/>
            <person name="Ghai R."/>
            <person name="Kavagutti S V."/>
        </authorList>
    </citation>
    <scope>NUCLEOTIDE SEQUENCE</scope>
</reference>
<proteinExistence type="predicted"/>